<name>A0A426Y737_ENSVE</name>
<feature type="region of interest" description="Disordered" evidence="1">
    <location>
        <begin position="184"/>
        <end position="207"/>
    </location>
</feature>
<organism evidence="2 3">
    <name type="scientific">Ensete ventricosum</name>
    <name type="common">Abyssinian banana</name>
    <name type="synonym">Musa ensete</name>
    <dbReference type="NCBI Taxonomy" id="4639"/>
    <lineage>
        <taxon>Eukaryota</taxon>
        <taxon>Viridiplantae</taxon>
        <taxon>Streptophyta</taxon>
        <taxon>Embryophyta</taxon>
        <taxon>Tracheophyta</taxon>
        <taxon>Spermatophyta</taxon>
        <taxon>Magnoliopsida</taxon>
        <taxon>Liliopsida</taxon>
        <taxon>Zingiberales</taxon>
        <taxon>Musaceae</taxon>
        <taxon>Ensete</taxon>
    </lineage>
</organism>
<proteinExistence type="predicted"/>
<dbReference type="AlphaFoldDB" id="A0A426Y737"/>
<feature type="region of interest" description="Disordered" evidence="1">
    <location>
        <begin position="1"/>
        <end position="30"/>
    </location>
</feature>
<gene>
    <name evidence="2" type="ORF">B296_00021608</name>
</gene>
<feature type="region of interest" description="Disordered" evidence="1">
    <location>
        <begin position="69"/>
        <end position="101"/>
    </location>
</feature>
<reference evidence="2 3" key="1">
    <citation type="journal article" date="2014" name="Agronomy (Basel)">
        <title>A Draft Genome Sequence for Ensete ventricosum, the Drought-Tolerant Tree Against Hunger.</title>
        <authorList>
            <person name="Harrison J."/>
            <person name="Moore K.A."/>
            <person name="Paszkiewicz K."/>
            <person name="Jones T."/>
            <person name="Grant M."/>
            <person name="Ambacheew D."/>
            <person name="Muzemil S."/>
            <person name="Studholme D.J."/>
        </authorList>
    </citation>
    <scope>NUCLEOTIDE SEQUENCE [LARGE SCALE GENOMIC DNA]</scope>
</reference>
<accession>A0A426Y737</accession>
<sequence length="207" mass="24438">MLGKRMRTTLKPATPSAPSHSSLPKKLTREELRDKSVKGLCWHCNKLWSRNHYRKKGELSMMKSIKEYEEEVQEPEEENMKEDSQPTDCTTHALAGHANPQATKVEESFKQQPITVLINNLMNGKGEQVTLCEKYGSEVMTISAQRRYYRFHKEYVHDTEECRDLKNQIEDLIRQRHLDRYVRDHKTTPEGRHDKNHWHPPMELVEK</sequence>
<feature type="compositionally biased region" description="Basic and acidic residues" evidence="1">
    <location>
        <begin position="184"/>
        <end position="193"/>
    </location>
</feature>
<protein>
    <submittedName>
        <fullName evidence="2">Uncharacterized protein</fullName>
    </submittedName>
</protein>
<evidence type="ECO:0000313" key="2">
    <source>
        <dbReference type="EMBL" id="RRT47531.1"/>
    </source>
</evidence>
<comment type="caution">
    <text evidence="2">The sequence shown here is derived from an EMBL/GenBank/DDBJ whole genome shotgun (WGS) entry which is preliminary data.</text>
</comment>
<evidence type="ECO:0000256" key="1">
    <source>
        <dbReference type="SAM" id="MobiDB-lite"/>
    </source>
</evidence>
<dbReference type="EMBL" id="AMZH03014499">
    <property type="protein sequence ID" value="RRT47531.1"/>
    <property type="molecule type" value="Genomic_DNA"/>
</dbReference>
<evidence type="ECO:0000313" key="3">
    <source>
        <dbReference type="Proteomes" id="UP000287651"/>
    </source>
</evidence>
<dbReference type="Proteomes" id="UP000287651">
    <property type="component" value="Unassembled WGS sequence"/>
</dbReference>
<feature type="compositionally biased region" description="Acidic residues" evidence="1">
    <location>
        <begin position="69"/>
        <end position="80"/>
    </location>
</feature>